<name>A0A699X169_TANCI</name>
<proteinExistence type="predicted"/>
<dbReference type="EMBL" id="BKCJ011761911">
    <property type="protein sequence ID" value="GFD50811.1"/>
    <property type="molecule type" value="Genomic_DNA"/>
</dbReference>
<sequence>DFGLDSIVEQPEIAGAQKQAVGAVGALGLAHVAGHGEAARERLRQRAAQQQALGREVAQIEALGEQRFLLGLLGRELGPKSGVGAVEIKRLPHQLVKGQQVGIFFLEANRTES</sequence>
<reference evidence="1" key="1">
    <citation type="journal article" date="2019" name="Sci. Rep.">
        <title>Draft genome of Tanacetum cinerariifolium, the natural source of mosquito coil.</title>
        <authorList>
            <person name="Yamashiro T."/>
            <person name="Shiraishi A."/>
            <person name="Satake H."/>
            <person name="Nakayama K."/>
        </authorList>
    </citation>
    <scope>NUCLEOTIDE SEQUENCE</scope>
</reference>
<feature type="non-terminal residue" evidence="1">
    <location>
        <position position="1"/>
    </location>
</feature>
<organism evidence="1">
    <name type="scientific">Tanacetum cinerariifolium</name>
    <name type="common">Dalmatian daisy</name>
    <name type="synonym">Chrysanthemum cinerariifolium</name>
    <dbReference type="NCBI Taxonomy" id="118510"/>
    <lineage>
        <taxon>Eukaryota</taxon>
        <taxon>Viridiplantae</taxon>
        <taxon>Streptophyta</taxon>
        <taxon>Embryophyta</taxon>
        <taxon>Tracheophyta</taxon>
        <taxon>Spermatophyta</taxon>
        <taxon>Magnoliopsida</taxon>
        <taxon>eudicotyledons</taxon>
        <taxon>Gunneridae</taxon>
        <taxon>Pentapetalae</taxon>
        <taxon>asterids</taxon>
        <taxon>campanulids</taxon>
        <taxon>Asterales</taxon>
        <taxon>Asteraceae</taxon>
        <taxon>Asteroideae</taxon>
        <taxon>Anthemideae</taxon>
        <taxon>Anthemidinae</taxon>
        <taxon>Tanacetum</taxon>
    </lineage>
</organism>
<gene>
    <name evidence="1" type="ORF">Tci_922780</name>
</gene>
<evidence type="ECO:0000313" key="1">
    <source>
        <dbReference type="EMBL" id="GFD50811.1"/>
    </source>
</evidence>
<dbReference type="AlphaFoldDB" id="A0A699X169"/>
<accession>A0A699X169</accession>
<protein>
    <submittedName>
        <fullName evidence="1">Uncharacterized protein</fullName>
    </submittedName>
</protein>
<comment type="caution">
    <text evidence="1">The sequence shown here is derived from an EMBL/GenBank/DDBJ whole genome shotgun (WGS) entry which is preliminary data.</text>
</comment>